<accession>A0A8J5RFV6</accession>
<sequence>MVLDGLRGGGSGGRFPSTFSVIILFIVCFIVTCNWWSLSTENIELISQVDQLQEKLKTSIEERDKYQSIDENLKERLNDAENKVAMMHVRLQNQNELKKQTDELSVSLSMCKSELDSLNKLDVTKTATLEALRLEKDRISTQILLKKQEIINLMTDVNRTNTELENLKKTCNSNKENNESIKDLLPNTGDVSNELEENSVINNEENTNKKLINENTTLKVVNKITELPDIVYNLIKNKTQKNDNNIK</sequence>
<protein>
    <submittedName>
        <fullName evidence="3">Uncharacterized protein</fullName>
    </submittedName>
</protein>
<gene>
    <name evidence="3" type="ORF">G9C98_002457</name>
</gene>
<proteinExistence type="predicted"/>
<dbReference type="EMBL" id="JAAOIC020000020">
    <property type="protein sequence ID" value="KAG8040461.1"/>
    <property type="molecule type" value="Genomic_DNA"/>
</dbReference>
<keyword evidence="2" id="KW-1133">Transmembrane helix</keyword>
<reference evidence="3" key="1">
    <citation type="submission" date="2020-03" db="EMBL/GenBank/DDBJ databases">
        <authorList>
            <person name="Chebbi M.A."/>
            <person name="Drezen J.M."/>
        </authorList>
    </citation>
    <scope>NUCLEOTIDE SEQUENCE</scope>
    <source>
        <tissue evidence="3">Whole body</tissue>
    </source>
</reference>
<name>A0A8J5RFV6_9HYME</name>
<feature type="coiled-coil region" evidence="1">
    <location>
        <begin position="150"/>
        <end position="184"/>
    </location>
</feature>
<dbReference type="Proteomes" id="UP000729913">
    <property type="component" value="Unassembled WGS sequence"/>
</dbReference>
<evidence type="ECO:0000256" key="1">
    <source>
        <dbReference type="SAM" id="Coils"/>
    </source>
</evidence>
<keyword evidence="2" id="KW-0472">Membrane</keyword>
<reference evidence="3" key="2">
    <citation type="submission" date="2021-04" db="EMBL/GenBank/DDBJ databases">
        <title>Genome-wide patterns of bracovirus chromosomal integration into multiple host tissues during parasitism.</title>
        <authorList>
            <person name="Chebbi M.A.C."/>
        </authorList>
    </citation>
    <scope>NUCLEOTIDE SEQUENCE</scope>
    <source>
        <tissue evidence="3">Whole body</tissue>
    </source>
</reference>
<organism evidence="3 4">
    <name type="scientific">Cotesia typhae</name>
    <dbReference type="NCBI Taxonomy" id="2053667"/>
    <lineage>
        <taxon>Eukaryota</taxon>
        <taxon>Metazoa</taxon>
        <taxon>Ecdysozoa</taxon>
        <taxon>Arthropoda</taxon>
        <taxon>Hexapoda</taxon>
        <taxon>Insecta</taxon>
        <taxon>Pterygota</taxon>
        <taxon>Neoptera</taxon>
        <taxon>Endopterygota</taxon>
        <taxon>Hymenoptera</taxon>
        <taxon>Apocrita</taxon>
        <taxon>Ichneumonoidea</taxon>
        <taxon>Braconidae</taxon>
        <taxon>Microgastrinae</taxon>
        <taxon>Cotesia</taxon>
    </lineage>
</organism>
<dbReference type="OrthoDB" id="10072022at2759"/>
<keyword evidence="4" id="KW-1185">Reference proteome</keyword>
<keyword evidence="2" id="KW-0812">Transmembrane</keyword>
<evidence type="ECO:0000256" key="2">
    <source>
        <dbReference type="SAM" id="Phobius"/>
    </source>
</evidence>
<keyword evidence="1" id="KW-0175">Coiled coil</keyword>
<evidence type="ECO:0000313" key="3">
    <source>
        <dbReference type="EMBL" id="KAG8040461.1"/>
    </source>
</evidence>
<comment type="caution">
    <text evidence="3">The sequence shown here is derived from an EMBL/GenBank/DDBJ whole genome shotgun (WGS) entry which is preliminary data.</text>
</comment>
<evidence type="ECO:0000313" key="4">
    <source>
        <dbReference type="Proteomes" id="UP000729913"/>
    </source>
</evidence>
<dbReference type="AlphaFoldDB" id="A0A8J5RFV6"/>
<feature type="coiled-coil region" evidence="1">
    <location>
        <begin position="42"/>
        <end position="97"/>
    </location>
</feature>
<feature type="transmembrane region" description="Helical" evidence="2">
    <location>
        <begin position="21"/>
        <end position="38"/>
    </location>
</feature>